<gene>
    <name evidence="3" type="ORF">SAMN04488053_1099</name>
</gene>
<dbReference type="RefSeq" id="WP_090843380.1">
    <property type="nucleotide sequence ID" value="NZ_FNIL01000009.1"/>
</dbReference>
<dbReference type="InterPro" id="IPR000160">
    <property type="entry name" value="GGDEF_dom"/>
</dbReference>
<dbReference type="PROSITE" id="PS50887">
    <property type="entry name" value="GGDEF"/>
    <property type="match status" value="1"/>
</dbReference>
<dbReference type="SMART" id="SM00267">
    <property type="entry name" value="GGDEF"/>
    <property type="match status" value="1"/>
</dbReference>
<dbReference type="PANTHER" id="PTHR33121">
    <property type="entry name" value="CYCLIC DI-GMP PHOSPHODIESTERASE PDEF"/>
    <property type="match status" value="1"/>
</dbReference>
<dbReference type="SUPFAM" id="SSF141868">
    <property type="entry name" value="EAL domain-like"/>
    <property type="match status" value="1"/>
</dbReference>
<dbReference type="AlphaFoldDB" id="A0A1H0HRK3"/>
<proteinExistence type="predicted"/>
<dbReference type="SMART" id="SM00052">
    <property type="entry name" value="EAL"/>
    <property type="match status" value="1"/>
</dbReference>
<dbReference type="Pfam" id="PF00563">
    <property type="entry name" value="EAL"/>
    <property type="match status" value="1"/>
</dbReference>
<evidence type="ECO:0000313" key="4">
    <source>
        <dbReference type="Proteomes" id="UP000198778"/>
    </source>
</evidence>
<dbReference type="PROSITE" id="PS50883">
    <property type="entry name" value="EAL"/>
    <property type="match status" value="1"/>
</dbReference>
<organism evidence="3 4">
    <name type="scientific">Alkalicoccus daliensis</name>
    <dbReference type="NCBI Taxonomy" id="745820"/>
    <lineage>
        <taxon>Bacteria</taxon>
        <taxon>Bacillati</taxon>
        <taxon>Bacillota</taxon>
        <taxon>Bacilli</taxon>
        <taxon>Bacillales</taxon>
        <taxon>Bacillaceae</taxon>
        <taxon>Alkalicoccus</taxon>
    </lineage>
</organism>
<dbReference type="Pfam" id="PF01590">
    <property type="entry name" value="GAF"/>
    <property type="match status" value="1"/>
</dbReference>
<evidence type="ECO:0000313" key="3">
    <source>
        <dbReference type="EMBL" id="SDO21769.1"/>
    </source>
</evidence>
<evidence type="ECO:0000259" key="2">
    <source>
        <dbReference type="PROSITE" id="PS50887"/>
    </source>
</evidence>
<dbReference type="STRING" id="745820.SAMN04488053_1099"/>
<dbReference type="SMART" id="SM00065">
    <property type="entry name" value="GAF"/>
    <property type="match status" value="1"/>
</dbReference>
<dbReference type="InterPro" id="IPR003018">
    <property type="entry name" value="GAF"/>
</dbReference>
<dbReference type="Proteomes" id="UP000198778">
    <property type="component" value="Unassembled WGS sequence"/>
</dbReference>
<keyword evidence="4" id="KW-1185">Reference proteome</keyword>
<dbReference type="Gene3D" id="3.30.450.40">
    <property type="match status" value="1"/>
</dbReference>
<dbReference type="NCBIfam" id="TIGR00254">
    <property type="entry name" value="GGDEF"/>
    <property type="match status" value="1"/>
</dbReference>
<dbReference type="CDD" id="cd01948">
    <property type="entry name" value="EAL"/>
    <property type="match status" value="1"/>
</dbReference>
<dbReference type="InterPro" id="IPR013656">
    <property type="entry name" value="PAS_4"/>
</dbReference>
<dbReference type="Gene3D" id="3.30.450.20">
    <property type="entry name" value="PAS domain"/>
    <property type="match status" value="1"/>
</dbReference>
<dbReference type="CDD" id="cd01949">
    <property type="entry name" value="GGDEF"/>
    <property type="match status" value="1"/>
</dbReference>
<dbReference type="Pfam" id="PF08448">
    <property type="entry name" value="PAS_4"/>
    <property type="match status" value="1"/>
</dbReference>
<dbReference type="InterPro" id="IPR035919">
    <property type="entry name" value="EAL_sf"/>
</dbReference>
<protein>
    <submittedName>
        <fullName evidence="3">Diguanylate cyclase (GGDEF) domain-containing protein</fullName>
    </submittedName>
</protein>
<dbReference type="InterPro" id="IPR029016">
    <property type="entry name" value="GAF-like_dom_sf"/>
</dbReference>
<dbReference type="Gene3D" id="3.30.70.270">
    <property type="match status" value="1"/>
</dbReference>
<dbReference type="InterPro" id="IPR050706">
    <property type="entry name" value="Cyclic-di-GMP_PDE-like"/>
</dbReference>
<feature type="domain" description="EAL" evidence="1">
    <location>
        <begin position="304"/>
        <end position="558"/>
    </location>
</feature>
<dbReference type="Pfam" id="PF00990">
    <property type="entry name" value="GGDEF"/>
    <property type="match status" value="1"/>
</dbReference>
<feature type="domain" description="GGDEF" evidence="2">
    <location>
        <begin position="164"/>
        <end position="294"/>
    </location>
</feature>
<accession>A0A1H0HRK3</accession>
<name>A0A1H0HRK3_9BACI</name>
<dbReference type="PANTHER" id="PTHR33121:SF79">
    <property type="entry name" value="CYCLIC DI-GMP PHOSPHODIESTERASE PDED-RELATED"/>
    <property type="match status" value="1"/>
</dbReference>
<dbReference type="GO" id="GO:0071111">
    <property type="term" value="F:cyclic-guanylate-specific phosphodiesterase activity"/>
    <property type="evidence" value="ECO:0007669"/>
    <property type="project" value="InterPro"/>
</dbReference>
<sequence length="739" mass="83649">MHTQLQADPHYLFQFFSRLYKMVFLMKVTEKGYTYEKVSEEAAILASLPEDSFGKTMDEIYPKHISAPLIRQYDRAYQEKEPVFYADKMNKANNAAAYASSILLPIQDNEGEVRYIISMTADLADQAEAQLITSMENIDYLTKLPNLVRVKSEINVLLHKDTPPKIDVLYLNIDRFRLLNELLGIEEGNFMLQKVAVEVGALLPEDTIFGRVDGDEFVIVLLEQNKEDVMNIASQVLNKINSFSYVVKEVEIHLSACVGISCNADNANMFISNACTAMLEAKQEGKNEIKIFRENDAGKKYMDELLLEVELMKALDNKELTVHYQPKLHIESGKVNYEALVRWFSPRLGTVSPGEFIPIAEKSPLIERVTAYVMEIVCHDISSQPEIFEETKVSVNLSANLFDEAIIQRTLLTSIKKCKLSPKLFELEITERMLVKNPTQGKAIIDHLRNLGFSVVIDDFGVSYSSLNYLKMFTLDGIKIDQAFVQDIDENIEKKEYEIVAFIMQLAKKLELFVTAEGVETQSQLHVLKDLGCDEVQGYYLSRPQPIEKLYASKTEAVLKVKTEAALLYSVEAAATSDKGSTRSIAEALKELNISAEENEAGYDRITRAVRASFQMPISFISFLTEESQWLKSVSGLPAQALETREFPLEMGICQAIVSSEEALVVPDVHEDDRFKNNQLAHQYGIRFYAGVPLRTKKGLIGTLCLMDMYPRTFTEEEKSRLNDFSHWVIAEMAQGGNK</sequence>
<dbReference type="EMBL" id="FNIL01000009">
    <property type="protein sequence ID" value="SDO21769.1"/>
    <property type="molecule type" value="Genomic_DNA"/>
</dbReference>
<dbReference type="InterPro" id="IPR001633">
    <property type="entry name" value="EAL_dom"/>
</dbReference>
<dbReference type="InterPro" id="IPR043128">
    <property type="entry name" value="Rev_trsase/Diguanyl_cyclase"/>
</dbReference>
<dbReference type="Gene3D" id="3.20.20.450">
    <property type="entry name" value="EAL domain"/>
    <property type="match status" value="1"/>
</dbReference>
<reference evidence="4" key="1">
    <citation type="submission" date="2016-10" db="EMBL/GenBank/DDBJ databases">
        <authorList>
            <person name="Varghese N."/>
            <person name="Submissions S."/>
        </authorList>
    </citation>
    <scope>NUCLEOTIDE SEQUENCE [LARGE SCALE GENOMIC DNA]</scope>
    <source>
        <strain evidence="4">CGMCC 1.10369</strain>
    </source>
</reference>
<evidence type="ECO:0000259" key="1">
    <source>
        <dbReference type="PROSITE" id="PS50883"/>
    </source>
</evidence>
<dbReference type="SUPFAM" id="SSF55073">
    <property type="entry name" value="Nucleotide cyclase"/>
    <property type="match status" value="1"/>
</dbReference>
<dbReference type="SUPFAM" id="SSF55781">
    <property type="entry name" value="GAF domain-like"/>
    <property type="match status" value="1"/>
</dbReference>
<dbReference type="InterPro" id="IPR029787">
    <property type="entry name" value="Nucleotide_cyclase"/>
</dbReference>
<dbReference type="OrthoDB" id="980411at2"/>